<gene>
    <name evidence="5" type="ORF">H1016_02595</name>
</gene>
<dbReference type="PANTHER" id="PTHR10264">
    <property type="entry name" value="BAND 7 PROTEIN-RELATED"/>
    <property type="match status" value="1"/>
</dbReference>
<evidence type="ECO:0000259" key="4">
    <source>
        <dbReference type="SMART" id="SM00244"/>
    </source>
</evidence>
<comment type="caution">
    <text evidence="5">The sequence shown here is derived from an EMBL/GenBank/DDBJ whole genome shotgun (WGS) entry which is preliminary data.</text>
</comment>
<dbReference type="InterPro" id="IPR001107">
    <property type="entry name" value="Band_7"/>
</dbReference>
<evidence type="ECO:0000256" key="1">
    <source>
        <dbReference type="ARBA" id="ARBA00004167"/>
    </source>
</evidence>
<sequence length="281" mass="31627">MVLFLVVAIPVILIFAGLGLLIKNPRHWVLGKIIFEFKQYERGVVFRFGKYHRLVGPGWVFIIPIIETFAKYDLRVETIDVAPQEVITKDAVKLTIDAVIYLKVEDAVKAELVVEEDYRKAVEEHVKSRIRNVVGNLELQDLYARITEINKQLKDETQKLTAEWGVDIITIELQRVTPPEDVVEAMKAEEVALLYKNAAVQEAESTKIRIRALEEAAGGLSNSTIAYLYLKALKDVADGKATKIIFPMELTRVAEKLASGLGGNMPKERLEQLLESVVGKK</sequence>
<evidence type="ECO:0000256" key="3">
    <source>
        <dbReference type="SAM" id="Coils"/>
    </source>
</evidence>
<protein>
    <submittedName>
        <fullName evidence="5">SPFH domain-containing protein</fullName>
    </submittedName>
</protein>
<dbReference type="Pfam" id="PF01145">
    <property type="entry name" value="Band_7"/>
    <property type="match status" value="1"/>
</dbReference>
<proteinExistence type="inferred from homology"/>
<dbReference type="InterPro" id="IPR036013">
    <property type="entry name" value="Band_7/SPFH_dom_sf"/>
</dbReference>
<dbReference type="Proteomes" id="UP000646946">
    <property type="component" value="Unassembled WGS sequence"/>
</dbReference>
<comment type="subcellular location">
    <subcellularLocation>
        <location evidence="1">Membrane</location>
        <topology evidence="1">Single-pass membrane protein</topology>
    </subcellularLocation>
</comment>
<comment type="similarity">
    <text evidence="2">Belongs to the band 7/mec-2 family.</text>
</comment>
<organism evidence="5 6">
    <name type="scientific">Candidatus Naiadarchaeum limnaeum</name>
    <dbReference type="NCBI Taxonomy" id="2756139"/>
    <lineage>
        <taxon>Archaea</taxon>
        <taxon>Candidatus Undinarchaeota</taxon>
        <taxon>Candidatus Undinarchaeia</taxon>
        <taxon>Candidatus Naiadarchaeales</taxon>
        <taxon>Candidatus Naiadarchaeaceae</taxon>
        <taxon>Candidatus Naiadarchaeum</taxon>
    </lineage>
</organism>
<dbReference type="PRINTS" id="PR00721">
    <property type="entry name" value="STOMATIN"/>
</dbReference>
<dbReference type="FunFam" id="3.30.479.30:FF:000004">
    <property type="entry name" value="Putative membrane protease family, stomatin"/>
    <property type="match status" value="1"/>
</dbReference>
<dbReference type="InterPro" id="IPR001972">
    <property type="entry name" value="Stomatin_HflK_fam"/>
</dbReference>
<evidence type="ECO:0000313" key="5">
    <source>
        <dbReference type="EMBL" id="HIK00407.1"/>
    </source>
</evidence>
<dbReference type="SUPFAM" id="SSF117892">
    <property type="entry name" value="Band 7/SPFH domain"/>
    <property type="match status" value="1"/>
</dbReference>
<keyword evidence="3" id="KW-0175">Coiled coil</keyword>
<dbReference type="GO" id="GO:0098552">
    <property type="term" value="C:side of membrane"/>
    <property type="evidence" value="ECO:0007669"/>
    <property type="project" value="UniProtKB-ARBA"/>
</dbReference>
<feature type="domain" description="Band 7" evidence="4">
    <location>
        <begin position="32"/>
        <end position="190"/>
    </location>
</feature>
<dbReference type="PANTHER" id="PTHR10264:SF19">
    <property type="entry name" value="AT06885P-RELATED"/>
    <property type="match status" value="1"/>
</dbReference>
<dbReference type="AlphaFoldDB" id="A0A832URS7"/>
<accession>A0A832URS7</accession>
<dbReference type="GO" id="GO:0005886">
    <property type="term" value="C:plasma membrane"/>
    <property type="evidence" value="ECO:0007669"/>
    <property type="project" value="InterPro"/>
</dbReference>
<keyword evidence="6" id="KW-1185">Reference proteome</keyword>
<dbReference type="SMART" id="SM00244">
    <property type="entry name" value="PHB"/>
    <property type="match status" value="1"/>
</dbReference>
<evidence type="ECO:0000313" key="6">
    <source>
        <dbReference type="Proteomes" id="UP000646946"/>
    </source>
</evidence>
<evidence type="ECO:0000256" key="2">
    <source>
        <dbReference type="ARBA" id="ARBA00008164"/>
    </source>
</evidence>
<reference evidence="5 6" key="1">
    <citation type="journal article" name="Nat. Commun.">
        <title>Undinarchaeota illuminate DPANN phylogeny and the impact of gene transfer on archaeal evolution.</title>
        <authorList>
            <person name="Dombrowski N."/>
            <person name="Williams T.A."/>
            <person name="Sun J."/>
            <person name="Woodcroft B.J."/>
            <person name="Lee J.H."/>
            <person name="Minh B.Q."/>
            <person name="Rinke C."/>
            <person name="Spang A."/>
        </authorList>
    </citation>
    <scope>NUCLEOTIDE SEQUENCE [LARGE SCALE GENOMIC DNA]</scope>
    <source>
        <strain evidence="5">MAG_bin1129</strain>
    </source>
</reference>
<feature type="coiled-coil region" evidence="3">
    <location>
        <begin position="136"/>
        <end position="163"/>
    </location>
</feature>
<dbReference type="InterPro" id="IPR043202">
    <property type="entry name" value="Band-7_stomatin-like"/>
</dbReference>
<dbReference type="Gene3D" id="3.30.479.30">
    <property type="entry name" value="Band 7 domain"/>
    <property type="match status" value="1"/>
</dbReference>
<name>A0A832URS7_9ARCH</name>
<dbReference type="EMBL" id="DVAB01000023">
    <property type="protein sequence ID" value="HIK00407.1"/>
    <property type="molecule type" value="Genomic_DNA"/>
</dbReference>